<dbReference type="PANTHER" id="PTHR15608:SF0">
    <property type="entry name" value="HIV TAT-SPECIFIC FACTOR 1"/>
    <property type="match status" value="1"/>
</dbReference>
<comment type="similarity">
    <text evidence="3">Belongs to the HTATSF1 family.</text>
</comment>
<feature type="compositionally biased region" description="Polar residues" evidence="23">
    <location>
        <begin position="1"/>
        <end position="14"/>
    </location>
</feature>
<dbReference type="GO" id="GO:0005686">
    <property type="term" value="C:U2 snRNP"/>
    <property type="evidence" value="ECO:0007669"/>
    <property type="project" value="TreeGrafter"/>
</dbReference>
<reference evidence="25 26" key="1">
    <citation type="journal article" date="2014" name="Nat. Commun.">
        <title>Molecular traces of alternative social organization in a termite genome.</title>
        <authorList>
            <person name="Terrapon N."/>
            <person name="Li C."/>
            <person name="Robertson H.M."/>
            <person name="Ji L."/>
            <person name="Meng X."/>
            <person name="Booth W."/>
            <person name="Chen Z."/>
            <person name="Childers C.P."/>
            <person name="Glastad K.M."/>
            <person name="Gokhale K."/>
            <person name="Gowin J."/>
            <person name="Gronenberg W."/>
            <person name="Hermansen R.A."/>
            <person name="Hu H."/>
            <person name="Hunt B.G."/>
            <person name="Huylmans A.K."/>
            <person name="Khalil S.M."/>
            <person name="Mitchell R.D."/>
            <person name="Munoz-Torres M.C."/>
            <person name="Mustard J.A."/>
            <person name="Pan H."/>
            <person name="Reese J.T."/>
            <person name="Scharf M.E."/>
            <person name="Sun F."/>
            <person name="Vogel H."/>
            <person name="Xiao J."/>
            <person name="Yang W."/>
            <person name="Yang Z."/>
            <person name="Yang Z."/>
            <person name="Zhou J."/>
            <person name="Zhu J."/>
            <person name="Brent C.S."/>
            <person name="Elsik C.G."/>
            <person name="Goodisman M.A."/>
            <person name="Liberles D.A."/>
            <person name="Roe R.M."/>
            <person name="Vargo E.L."/>
            <person name="Vilcinskas A."/>
            <person name="Wang J."/>
            <person name="Bornberg-Bauer E."/>
            <person name="Korb J."/>
            <person name="Zhang G."/>
            <person name="Liebig J."/>
        </authorList>
    </citation>
    <scope>NUCLEOTIDE SEQUENCE [LARGE SCALE GENOMIC DNA]</scope>
    <source>
        <tissue evidence="25">Whole organism</tissue>
    </source>
</reference>
<dbReference type="InParanoid" id="A0A067QYU2"/>
<keyword evidence="17" id="KW-0508">mRNA splicing</keyword>
<evidence type="ECO:0000256" key="15">
    <source>
        <dbReference type="ARBA" id="ARBA00023159"/>
    </source>
</evidence>
<feature type="domain" description="RRM" evidence="24">
    <location>
        <begin position="428"/>
        <end position="513"/>
    </location>
</feature>
<evidence type="ECO:0000256" key="18">
    <source>
        <dbReference type="ARBA" id="ARBA00023204"/>
    </source>
</evidence>
<evidence type="ECO:0000256" key="9">
    <source>
        <dbReference type="ARBA" id="ARBA00022737"/>
    </source>
</evidence>
<keyword evidence="4" id="KW-0158">Chromosome</keyword>
<comment type="subcellular location">
    <subcellularLocation>
        <location evidence="2">Chromosome</location>
    </subcellularLocation>
    <subcellularLocation>
        <location evidence="1">Nucleus</location>
    </subcellularLocation>
</comment>
<evidence type="ECO:0000256" key="20">
    <source>
        <dbReference type="ARBA" id="ARBA00062124"/>
    </source>
</evidence>
<gene>
    <name evidence="25" type="ORF">L798_00203</name>
</gene>
<evidence type="ECO:0000256" key="21">
    <source>
        <dbReference type="ARBA" id="ARBA00073773"/>
    </source>
</evidence>
<keyword evidence="5" id="KW-1017">Isopeptide bond</keyword>
<evidence type="ECO:0000256" key="11">
    <source>
        <dbReference type="ARBA" id="ARBA00022843"/>
    </source>
</evidence>
<sequence length="578" mass="65990">MENDTGDPSQSNERPISHIPSDEALERDLEEVAGKSLCLRNDGSKTTNAISPSKRDEIDNSNLHYEESVCVYTNPVTKDQYIWDSNKHEWVVRSHGIVPSGEGSLEKCEDHVLKPETEVQNTNPESVGLLHCPPYYDKISSNDYEFDGESYCYKDPKTGVTYKFDNSKQSWVVKDDDCGACNEECVESGDSVIKQDMSSGTYGYEGDTHTYTDATDGTVYIWDRERNAWFPKVDDDFLALYQMNYGFTEASTPASAGKEADDGDKKETSDEQLGVKRKAGPQEPSWFEMDDEHNTKVYVSNLPLDITDQEFLDVMQKCGLVMKDAETGKMKIKLYTEPDTNQLKGDGLCSYIKIESVDLALKLLDGCEVRGHKLHVERAKFQMKGNYDPNLKPKKQKKKVKEKLKKMQEKLFDWHPDKLRGERSKHEKVVIVKNLFDPAIFDKDVSLLLEFQQDLREECSKCGTVRKVAIYDRHPEGVAQITFRDPEEADACVTLLNGRWFGQRKITAETWDGKTKYKIAETDVEVQQRLQKWDKFLVSGEVAAGENKTYRTENRKEECLYLGITIMDNLVSVTRMLL</sequence>
<dbReference type="GO" id="GO:0006281">
    <property type="term" value="P:DNA repair"/>
    <property type="evidence" value="ECO:0007669"/>
    <property type="project" value="UniProtKB-KW"/>
</dbReference>
<keyword evidence="15" id="KW-0010">Activator</keyword>
<evidence type="ECO:0000256" key="8">
    <source>
        <dbReference type="ARBA" id="ARBA00022728"/>
    </source>
</evidence>
<dbReference type="CDD" id="cd12281">
    <property type="entry name" value="RRM1_TatSF1_like"/>
    <property type="match status" value="1"/>
</dbReference>
<dbReference type="Proteomes" id="UP000027135">
    <property type="component" value="Unassembled WGS sequence"/>
</dbReference>
<feature type="compositionally biased region" description="Basic and acidic residues" evidence="23">
    <location>
        <begin position="258"/>
        <end position="269"/>
    </location>
</feature>
<dbReference type="SMART" id="SM00360">
    <property type="entry name" value="RRM"/>
    <property type="match status" value="2"/>
</dbReference>
<evidence type="ECO:0000256" key="10">
    <source>
        <dbReference type="ARBA" id="ARBA00022763"/>
    </source>
</evidence>
<keyword evidence="16" id="KW-0804">Transcription</keyword>
<dbReference type="SUPFAM" id="SSF54928">
    <property type="entry name" value="RNA-binding domain, RBD"/>
    <property type="match status" value="2"/>
</dbReference>
<dbReference type="AlphaFoldDB" id="A0A067QYU2"/>
<keyword evidence="18" id="KW-0234">DNA repair</keyword>
<dbReference type="GO" id="GO:0003723">
    <property type="term" value="F:RNA binding"/>
    <property type="evidence" value="ECO:0007669"/>
    <property type="project" value="UniProtKB-UniRule"/>
</dbReference>
<dbReference type="InterPro" id="IPR003954">
    <property type="entry name" value="RRM_euk-type"/>
</dbReference>
<evidence type="ECO:0000256" key="4">
    <source>
        <dbReference type="ARBA" id="ARBA00022454"/>
    </source>
</evidence>
<dbReference type="EMBL" id="KK853182">
    <property type="protein sequence ID" value="KDR10150.1"/>
    <property type="molecule type" value="Genomic_DNA"/>
</dbReference>
<dbReference type="InterPro" id="IPR034392">
    <property type="entry name" value="TatSF1-like_RRM1"/>
</dbReference>
<dbReference type="FunCoup" id="A0A067QYU2">
    <property type="interactions" value="489"/>
</dbReference>
<keyword evidence="19" id="KW-0539">Nucleus</keyword>
<evidence type="ECO:0000256" key="1">
    <source>
        <dbReference type="ARBA" id="ARBA00004123"/>
    </source>
</evidence>
<dbReference type="FunFam" id="3.30.70.330:FF:000105">
    <property type="entry name" value="HIV Tat-specific factor 1 homolog"/>
    <property type="match status" value="1"/>
</dbReference>
<evidence type="ECO:0000256" key="7">
    <source>
        <dbReference type="ARBA" id="ARBA00022664"/>
    </source>
</evidence>
<evidence type="ECO:0000256" key="23">
    <source>
        <dbReference type="SAM" id="MobiDB-lite"/>
    </source>
</evidence>
<keyword evidence="9" id="KW-0677">Repeat</keyword>
<dbReference type="Gene3D" id="3.30.70.330">
    <property type="match status" value="2"/>
</dbReference>
<evidence type="ECO:0000256" key="14">
    <source>
        <dbReference type="ARBA" id="ARBA00023015"/>
    </source>
</evidence>
<comment type="subunit">
    <text evidence="20">Component of the 17S U2 SnRNP complex, a ribonucleoprotein complex that contains small nuclear RNA (snRNA) U2 and a number of specific proteins. Within the 17S U2 SnRNP complex, interacts (via UHM region) directly with SF3B1. Component of a complex which is at least composed of HTATSF1/Tat-SF1, the P-TEFb complex components CDK9 and CCNT1, RNA polymerase II, SUPT5H, and NCL/nucleolin. Interacts with GTF2F2/RAP30 and POLR2A. Interacts with TCERG1/CA150. Interacts with (poly-ADP-ribosylated) RPA1; promoting HTATSF1 recruitment to DNA damage sites. Interacts (when phosphorylated) with TOPBP1; promoting recruitment of TOPBP1 to DNA damage sites during S-phase.</text>
</comment>
<dbReference type="GO" id="GO:0000398">
    <property type="term" value="P:mRNA splicing, via spliceosome"/>
    <property type="evidence" value="ECO:0007669"/>
    <property type="project" value="InterPro"/>
</dbReference>
<proteinExistence type="inferred from homology"/>
<dbReference type="eggNOG" id="KOG1548">
    <property type="taxonomic scope" value="Eukaryota"/>
</dbReference>
<evidence type="ECO:0000256" key="12">
    <source>
        <dbReference type="ARBA" id="ARBA00022884"/>
    </source>
</evidence>
<keyword evidence="12 22" id="KW-0694">RNA-binding</keyword>
<feature type="region of interest" description="Disordered" evidence="23">
    <location>
        <begin position="1"/>
        <end position="27"/>
    </location>
</feature>
<keyword evidence="7" id="KW-0507">mRNA processing</keyword>
<name>A0A067QYU2_ZOONE</name>
<keyword evidence="11" id="KW-0832">Ubl conjugation</keyword>
<dbReference type="Pfam" id="PF00076">
    <property type="entry name" value="RRM_1"/>
    <property type="match status" value="2"/>
</dbReference>
<dbReference type="InterPro" id="IPR012677">
    <property type="entry name" value="Nucleotide-bd_a/b_plait_sf"/>
</dbReference>
<accession>A0A067QYU2</accession>
<keyword evidence="10" id="KW-0227">DNA damage</keyword>
<organism evidence="25 26">
    <name type="scientific">Zootermopsis nevadensis</name>
    <name type="common">Dampwood termite</name>
    <dbReference type="NCBI Taxonomy" id="136037"/>
    <lineage>
        <taxon>Eukaryota</taxon>
        <taxon>Metazoa</taxon>
        <taxon>Ecdysozoa</taxon>
        <taxon>Arthropoda</taxon>
        <taxon>Hexapoda</taxon>
        <taxon>Insecta</taxon>
        <taxon>Pterygota</taxon>
        <taxon>Neoptera</taxon>
        <taxon>Polyneoptera</taxon>
        <taxon>Dictyoptera</taxon>
        <taxon>Blattodea</taxon>
        <taxon>Blattoidea</taxon>
        <taxon>Termitoidae</taxon>
        <taxon>Termopsidae</taxon>
        <taxon>Zootermopsis</taxon>
    </lineage>
</organism>
<dbReference type="STRING" id="136037.A0A067QYU2"/>
<evidence type="ECO:0000256" key="13">
    <source>
        <dbReference type="ARBA" id="ARBA00022990"/>
    </source>
</evidence>
<evidence type="ECO:0000256" key="16">
    <source>
        <dbReference type="ARBA" id="ARBA00023163"/>
    </source>
</evidence>
<dbReference type="InterPro" id="IPR034393">
    <property type="entry name" value="TatSF1-like"/>
</dbReference>
<evidence type="ECO:0000313" key="25">
    <source>
        <dbReference type="EMBL" id="KDR10150.1"/>
    </source>
</evidence>
<evidence type="ECO:0000256" key="3">
    <source>
        <dbReference type="ARBA" id="ARBA00007747"/>
    </source>
</evidence>
<evidence type="ECO:0000256" key="22">
    <source>
        <dbReference type="PROSITE-ProRule" id="PRU00176"/>
    </source>
</evidence>
<evidence type="ECO:0000256" key="19">
    <source>
        <dbReference type="ARBA" id="ARBA00023242"/>
    </source>
</evidence>
<dbReference type="CDD" id="cd12282">
    <property type="entry name" value="RRM2_TatSF1_like"/>
    <property type="match status" value="1"/>
</dbReference>
<dbReference type="PANTHER" id="PTHR15608">
    <property type="entry name" value="SPLICING FACTOR U2AF-ASSOCIATED PROTEIN 2"/>
    <property type="match status" value="1"/>
</dbReference>
<keyword evidence="26" id="KW-1185">Reference proteome</keyword>
<protein>
    <recommendedName>
        <fullName evidence="21">17S U2 SnRNP complex component HTATSF1</fullName>
    </recommendedName>
</protein>
<dbReference type="InterPro" id="IPR035979">
    <property type="entry name" value="RBD_domain_sf"/>
</dbReference>
<dbReference type="GO" id="GO:0005694">
    <property type="term" value="C:chromosome"/>
    <property type="evidence" value="ECO:0007669"/>
    <property type="project" value="UniProtKB-SubCell"/>
</dbReference>
<keyword evidence="6" id="KW-0597">Phosphoprotein</keyword>
<evidence type="ECO:0000256" key="17">
    <source>
        <dbReference type="ARBA" id="ARBA00023187"/>
    </source>
</evidence>
<keyword evidence="14" id="KW-0805">Transcription regulation</keyword>
<dbReference type="GO" id="GO:0005684">
    <property type="term" value="C:U2-type spliceosomal complex"/>
    <property type="evidence" value="ECO:0007669"/>
    <property type="project" value="TreeGrafter"/>
</dbReference>
<feature type="domain" description="RRM" evidence="24">
    <location>
        <begin position="295"/>
        <end position="381"/>
    </location>
</feature>
<dbReference type="PROSITE" id="PS50102">
    <property type="entry name" value="RRM"/>
    <property type="match status" value="2"/>
</dbReference>
<evidence type="ECO:0000256" key="6">
    <source>
        <dbReference type="ARBA" id="ARBA00022553"/>
    </source>
</evidence>
<evidence type="ECO:0000259" key="24">
    <source>
        <dbReference type="PROSITE" id="PS50102"/>
    </source>
</evidence>
<dbReference type="InterPro" id="IPR000504">
    <property type="entry name" value="RRM_dom"/>
</dbReference>
<evidence type="ECO:0000313" key="26">
    <source>
        <dbReference type="Proteomes" id="UP000027135"/>
    </source>
</evidence>
<feature type="region of interest" description="Disordered" evidence="23">
    <location>
        <begin position="251"/>
        <end position="286"/>
    </location>
</feature>
<keyword evidence="8" id="KW-0747">Spliceosome</keyword>
<dbReference type="FunFam" id="3.30.70.330:FF:000202">
    <property type="entry name" value="HIV Tat-specific factor 1"/>
    <property type="match status" value="1"/>
</dbReference>
<keyword evidence="13" id="KW-0007">Acetylation</keyword>
<evidence type="ECO:0000256" key="2">
    <source>
        <dbReference type="ARBA" id="ARBA00004286"/>
    </source>
</evidence>
<dbReference type="SMART" id="SM00361">
    <property type="entry name" value="RRM_1"/>
    <property type="match status" value="1"/>
</dbReference>
<evidence type="ECO:0000256" key="5">
    <source>
        <dbReference type="ARBA" id="ARBA00022499"/>
    </source>
</evidence>